<dbReference type="PANTHER" id="PTHR43249">
    <property type="entry name" value="UDP-N-ACETYL-2-AMINO-2-DEOXY-D-GLUCURONATE OXIDASE"/>
    <property type="match status" value="1"/>
</dbReference>
<evidence type="ECO:0000259" key="2">
    <source>
        <dbReference type="Pfam" id="PF01408"/>
    </source>
</evidence>
<dbReference type="SUPFAM" id="SSF55347">
    <property type="entry name" value="Glyceraldehyde-3-phosphate dehydrogenase-like, C-terminal domain"/>
    <property type="match status" value="1"/>
</dbReference>
<dbReference type="InterPro" id="IPR036291">
    <property type="entry name" value="NAD(P)-bd_dom_sf"/>
</dbReference>
<feature type="domain" description="Gfo/Idh/MocA-like oxidoreductase C-terminal" evidence="3">
    <location>
        <begin position="140"/>
        <end position="351"/>
    </location>
</feature>
<evidence type="ECO:0000313" key="4">
    <source>
        <dbReference type="EMBL" id="HIR51691.1"/>
    </source>
</evidence>
<evidence type="ECO:0000259" key="3">
    <source>
        <dbReference type="Pfam" id="PF02894"/>
    </source>
</evidence>
<evidence type="ECO:0000256" key="1">
    <source>
        <dbReference type="ARBA" id="ARBA00010928"/>
    </source>
</evidence>
<dbReference type="InterPro" id="IPR004104">
    <property type="entry name" value="Gfo/Idh/MocA-like_OxRdtase_C"/>
</dbReference>
<reference evidence="4" key="1">
    <citation type="submission" date="2020-10" db="EMBL/GenBank/DDBJ databases">
        <authorList>
            <person name="Gilroy R."/>
        </authorList>
    </citation>
    <scope>NUCLEOTIDE SEQUENCE</scope>
    <source>
        <strain evidence="4">ChiBcec15-4380</strain>
    </source>
</reference>
<reference evidence="4" key="2">
    <citation type="journal article" date="2021" name="PeerJ">
        <title>Extensive microbial diversity within the chicken gut microbiome revealed by metagenomics and culture.</title>
        <authorList>
            <person name="Gilroy R."/>
            <person name="Ravi A."/>
            <person name="Getino M."/>
            <person name="Pursley I."/>
            <person name="Horton D.L."/>
            <person name="Alikhan N.F."/>
            <person name="Baker D."/>
            <person name="Gharbi K."/>
            <person name="Hall N."/>
            <person name="Watson M."/>
            <person name="Adriaenssens E.M."/>
            <person name="Foster-Nyarko E."/>
            <person name="Jarju S."/>
            <person name="Secka A."/>
            <person name="Antonio M."/>
            <person name="Oren A."/>
            <person name="Chaudhuri R.R."/>
            <person name="La Ragione R."/>
            <person name="Hildebrand F."/>
            <person name="Pallen M.J."/>
        </authorList>
    </citation>
    <scope>NUCLEOTIDE SEQUENCE</scope>
    <source>
        <strain evidence="4">ChiBcec15-4380</strain>
    </source>
</reference>
<dbReference type="AlphaFoldDB" id="A0A9D1DJD1"/>
<dbReference type="InterPro" id="IPR000683">
    <property type="entry name" value="Gfo/Idh/MocA-like_OxRdtase_N"/>
</dbReference>
<sequence>MNKLKIGIIGAGNIAEVHIEAYRKNPQVELYALCDVNPVRLEEMGRKYGVERCFTEASEMLALPELDAVSVCTWNAAHASCAMAALRAGKHVLCEKPMATNAAEAMEMAKTARECGKLLMIGFVRRYGDDCKLLQEFAANGFFGGLYYAKATYLRRFGNPEGWFSNKAYSAGGPLIDLGVHVIDLVRYLAGNPKPVSVYGATFDKLKDRDGIRDAKAYVAASARYMDHVFDVEDLATAMIRFDNGLVLSVEASFTLNLKQDKGEIELFGDKGGAKLGQELELYHQMNGHMVNTQLACPAACGFGDMFSHEIDHFVDCILNGTACKSPAQDGVELMRILDAVYESARTGHEVLL</sequence>
<dbReference type="Pfam" id="PF01408">
    <property type="entry name" value="GFO_IDH_MocA"/>
    <property type="match status" value="1"/>
</dbReference>
<dbReference type="Pfam" id="PF02894">
    <property type="entry name" value="GFO_IDH_MocA_C"/>
    <property type="match status" value="1"/>
</dbReference>
<dbReference type="GO" id="GO:0000166">
    <property type="term" value="F:nucleotide binding"/>
    <property type="evidence" value="ECO:0007669"/>
    <property type="project" value="InterPro"/>
</dbReference>
<feature type="domain" description="Gfo/Idh/MocA-like oxidoreductase N-terminal" evidence="2">
    <location>
        <begin position="4"/>
        <end position="123"/>
    </location>
</feature>
<accession>A0A9D1DJD1</accession>
<comment type="caution">
    <text evidence="4">The sequence shown here is derived from an EMBL/GenBank/DDBJ whole genome shotgun (WGS) entry which is preliminary data.</text>
</comment>
<protein>
    <submittedName>
        <fullName evidence="4">Gfo/Idh/MocA family oxidoreductase</fullName>
    </submittedName>
</protein>
<dbReference type="Proteomes" id="UP000824239">
    <property type="component" value="Unassembled WGS sequence"/>
</dbReference>
<dbReference type="InterPro" id="IPR052515">
    <property type="entry name" value="Gfo/Idh/MocA_Oxidoreductase"/>
</dbReference>
<name>A0A9D1DJD1_9FIRM</name>
<dbReference type="Gene3D" id="3.30.360.10">
    <property type="entry name" value="Dihydrodipicolinate Reductase, domain 2"/>
    <property type="match status" value="1"/>
</dbReference>
<organism evidence="4 5">
    <name type="scientific">Candidatus Avoscillospira avicola</name>
    <dbReference type="NCBI Taxonomy" id="2840706"/>
    <lineage>
        <taxon>Bacteria</taxon>
        <taxon>Bacillati</taxon>
        <taxon>Bacillota</taxon>
        <taxon>Clostridia</taxon>
        <taxon>Eubacteriales</taxon>
        <taxon>Oscillospiraceae</taxon>
        <taxon>Oscillospiraceae incertae sedis</taxon>
        <taxon>Candidatus Avoscillospira</taxon>
    </lineage>
</organism>
<gene>
    <name evidence="4" type="ORF">IAA53_10550</name>
</gene>
<dbReference type="Gene3D" id="3.40.50.720">
    <property type="entry name" value="NAD(P)-binding Rossmann-like Domain"/>
    <property type="match status" value="1"/>
</dbReference>
<dbReference type="SUPFAM" id="SSF51735">
    <property type="entry name" value="NAD(P)-binding Rossmann-fold domains"/>
    <property type="match status" value="1"/>
</dbReference>
<dbReference type="EMBL" id="DVHE01000082">
    <property type="protein sequence ID" value="HIR51691.1"/>
    <property type="molecule type" value="Genomic_DNA"/>
</dbReference>
<evidence type="ECO:0000313" key="5">
    <source>
        <dbReference type="Proteomes" id="UP000824239"/>
    </source>
</evidence>
<proteinExistence type="inferred from homology"/>
<dbReference type="PANTHER" id="PTHR43249:SF1">
    <property type="entry name" value="D-GLUCOSIDE 3-DEHYDROGENASE"/>
    <property type="match status" value="1"/>
</dbReference>
<comment type="similarity">
    <text evidence="1">Belongs to the Gfo/Idh/MocA family.</text>
</comment>